<keyword evidence="2 4" id="KW-0472">Membrane</keyword>
<dbReference type="AlphaFoldDB" id="A0A839EF41"/>
<dbReference type="Proteomes" id="UP000549052">
    <property type="component" value="Unassembled WGS sequence"/>
</dbReference>
<evidence type="ECO:0000256" key="1">
    <source>
        <dbReference type="ARBA" id="ARBA00004442"/>
    </source>
</evidence>
<accession>A0A839EF41</accession>
<organism evidence="7 8">
    <name type="scientific">Phyllobacterium myrsinacearum</name>
    <dbReference type="NCBI Taxonomy" id="28101"/>
    <lineage>
        <taxon>Bacteria</taxon>
        <taxon>Pseudomonadati</taxon>
        <taxon>Pseudomonadota</taxon>
        <taxon>Alphaproteobacteria</taxon>
        <taxon>Hyphomicrobiales</taxon>
        <taxon>Phyllobacteriaceae</taxon>
        <taxon>Phyllobacterium</taxon>
    </lineage>
</organism>
<dbReference type="PROSITE" id="PS51123">
    <property type="entry name" value="OMPA_2"/>
    <property type="match status" value="1"/>
</dbReference>
<feature type="signal peptide" evidence="5">
    <location>
        <begin position="1"/>
        <end position="24"/>
    </location>
</feature>
<dbReference type="Gene3D" id="3.30.1330.60">
    <property type="entry name" value="OmpA-like domain"/>
    <property type="match status" value="1"/>
</dbReference>
<evidence type="ECO:0000256" key="5">
    <source>
        <dbReference type="SAM" id="SignalP"/>
    </source>
</evidence>
<feature type="domain" description="OmpA-like" evidence="6">
    <location>
        <begin position="249"/>
        <end position="365"/>
    </location>
</feature>
<keyword evidence="3" id="KW-0998">Cell outer membrane</keyword>
<dbReference type="InterPro" id="IPR050330">
    <property type="entry name" value="Bact_OuterMem_StrucFunc"/>
</dbReference>
<proteinExistence type="predicted"/>
<feature type="chain" id="PRO_5032402280" evidence="5">
    <location>
        <begin position="25"/>
        <end position="365"/>
    </location>
</feature>
<dbReference type="Pfam" id="PF00691">
    <property type="entry name" value="OmpA"/>
    <property type="match status" value="1"/>
</dbReference>
<keyword evidence="8" id="KW-1185">Reference proteome</keyword>
<dbReference type="PRINTS" id="PR01021">
    <property type="entry name" value="OMPADOMAIN"/>
</dbReference>
<name>A0A839EF41_9HYPH</name>
<keyword evidence="5" id="KW-0732">Signal</keyword>
<dbReference type="SUPFAM" id="SSF103088">
    <property type="entry name" value="OmpA-like"/>
    <property type="match status" value="1"/>
</dbReference>
<evidence type="ECO:0000313" key="8">
    <source>
        <dbReference type="Proteomes" id="UP000549052"/>
    </source>
</evidence>
<evidence type="ECO:0000259" key="6">
    <source>
        <dbReference type="PROSITE" id="PS51123"/>
    </source>
</evidence>
<dbReference type="PANTHER" id="PTHR30329:SF21">
    <property type="entry name" value="LIPOPROTEIN YIAD-RELATED"/>
    <property type="match status" value="1"/>
</dbReference>
<protein>
    <submittedName>
        <fullName evidence="7">Outer membrane protein OmpA-like peptidoglycan-associated protein</fullName>
    </submittedName>
</protein>
<dbReference type="InterPro" id="IPR006664">
    <property type="entry name" value="OMP_bac"/>
</dbReference>
<dbReference type="RefSeq" id="WP_182548198.1">
    <property type="nucleotide sequence ID" value="NZ_JACGXN010000001.1"/>
</dbReference>
<evidence type="ECO:0000256" key="3">
    <source>
        <dbReference type="ARBA" id="ARBA00023237"/>
    </source>
</evidence>
<dbReference type="EMBL" id="JACGXN010000001">
    <property type="protein sequence ID" value="MBA8877542.1"/>
    <property type="molecule type" value="Genomic_DNA"/>
</dbReference>
<sequence length="365" mass="39408">MTLSRSSFTLVFALSLLCGTVNWAKADATTPTSDLAGSSDNAQIKRYDGSFIVSYEKFSYTDFSIPLAPLKASENTDARDVNNNIVFTPEKKLDVEGALTRITYVIPAERSPLEVLRNYEDEVAAAKGEVLFKCKAEECGGDATRSSSGGGGNMSLMMHFFHEGDIKDAAFSNGACALSSHIRDQRFFTAKLPGAGGDTYITVQTYTLLNDDYCKAFNGRTIALVHVLEPKSRDKKMVVVGAKEMASSLGSQGSIALYGVYFDTDKTDLKAESAPTLKEIANLLQSDPELSVIIVGHTDNQGKFAYNVDLSGKRAAAVKKELVSAYKIKADRLTTAGAGMMAPVASNDNEEGRAKNRRVVLVKLN</sequence>
<dbReference type="Pfam" id="PF16234">
    <property type="entry name" value="DUF4892"/>
    <property type="match status" value="1"/>
</dbReference>
<gene>
    <name evidence="7" type="ORF">FHW16_001224</name>
</gene>
<comment type="subcellular location">
    <subcellularLocation>
        <location evidence="1">Cell outer membrane</location>
    </subcellularLocation>
</comment>
<reference evidence="7 8" key="1">
    <citation type="submission" date="2020-07" db="EMBL/GenBank/DDBJ databases">
        <title>Genomic Encyclopedia of Type Strains, Phase IV (KMG-V): Genome sequencing to study the core and pangenomes of soil and plant-associated prokaryotes.</title>
        <authorList>
            <person name="Whitman W."/>
        </authorList>
    </citation>
    <scope>NUCLEOTIDE SEQUENCE [LARGE SCALE GENOMIC DNA]</scope>
    <source>
        <strain evidence="7 8">AN3</strain>
    </source>
</reference>
<evidence type="ECO:0000256" key="2">
    <source>
        <dbReference type="ARBA" id="ARBA00023136"/>
    </source>
</evidence>
<dbReference type="PANTHER" id="PTHR30329">
    <property type="entry name" value="STATOR ELEMENT OF FLAGELLAR MOTOR COMPLEX"/>
    <property type="match status" value="1"/>
</dbReference>
<dbReference type="GO" id="GO:0009279">
    <property type="term" value="C:cell outer membrane"/>
    <property type="evidence" value="ECO:0007669"/>
    <property type="project" value="UniProtKB-SubCell"/>
</dbReference>
<evidence type="ECO:0000313" key="7">
    <source>
        <dbReference type="EMBL" id="MBA8877542.1"/>
    </source>
</evidence>
<dbReference type="InterPro" id="IPR006665">
    <property type="entry name" value="OmpA-like"/>
</dbReference>
<dbReference type="CDD" id="cd07185">
    <property type="entry name" value="OmpA_C-like"/>
    <property type="match status" value="1"/>
</dbReference>
<dbReference type="InterPro" id="IPR036737">
    <property type="entry name" value="OmpA-like_sf"/>
</dbReference>
<comment type="caution">
    <text evidence="7">The sequence shown here is derived from an EMBL/GenBank/DDBJ whole genome shotgun (WGS) entry which is preliminary data.</text>
</comment>
<evidence type="ECO:0000256" key="4">
    <source>
        <dbReference type="PROSITE-ProRule" id="PRU00473"/>
    </source>
</evidence>
<dbReference type="InterPro" id="IPR032608">
    <property type="entry name" value="DUF4892"/>
</dbReference>